<dbReference type="OrthoDB" id="3529403at2"/>
<evidence type="ECO:0000313" key="8">
    <source>
        <dbReference type="EMBL" id="GAT64639.1"/>
    </source>
</evidence>
<dbReference type="SUPFAM" id="SSF55874">
    <property type="entry name" value="ATPase domain of HSP90 chaperone/DNA topoisomerase II/histidine kinase"/>
    <property type="match status" value="1"/>
</dbReference>
<protein>
    <recommendedName>
        <fullName evidence="2">histidine kinase</fullName>
        <ecNumber evidence="2">2.7.13.3</ecNumber>
    </recommendedName>
</protein>
<evidence type="ECO:0000256" key="4">
    <source>
        <dbReference type="ARBA" id="ARBA00022679"/>
    </source>
</evidence>
<feature type="region of interest" description="Disordered" evidence="6">
    <location>
        <begin position="373"/>
        <end position="501"/>
    </location>
</feature>
<dbReference type="Proteomes" id="UP000077701">
    <property type="component" value="Unassembled WGS sequence"/>
</dbReference>
<dbReference type="GO" id="GO:0000160">
    <property type="term" value="P:phosphorelay signal transduction system"/>
    <property type="evidence" value="ECO:0007669"/>
    <property type="project" value="TreeGrafter"/>
</dbReference>
<evidence type="ECO:0000313" key="9">
    <source>
        <dbReference type="Proteomes" id="UP000077701"/>
    </source>
</evidence>
<evidence type="ECO:0000256" key="2">
    <source>
        <dbReference type="ARBA" id="ARBA00012438"/>
    </source>
</evidence>
<accession>A0A171B415</accession>
<dbReference type="GO" id="GO:0005524">
    <property type="term" value="F:ATP binding"/>
    <property type="evidence" value="ECO:0007669"/>
    <property type="project" value="UniProtKB-KW"/>
</dbReference>
<dbReference type="Pfam" id="PF02518">
    <property type="entry name" value="HATPase_c"/>
    <property type="match status" value="1"/>
</dbReference>
<evidence type="ECO:0000256" key="6">
    <source>
        <dbReference type="SAM" id="MobiDB-lite"/>
    </source>
</evidence>
<dbReference type="GO" id="GO:0004673">
    <property type="term" value="F:protein histidine kinase activity"/>
    <property type="evidence" value="ECO:0007669"/>
    <property type="project" value="UniProtKB-EC"/>
</dbReference>
<keyword evidence="5" id="KW-0418">Kinase</keyword>
<dbReference type="PANTHER" id="PTHR45436:SF5">
    <property type="entry name" value="SENSOR HISTIDINE KINASE TRCS"/>
    <property type="match status" value="1"/>
</dbReference>
<dbReference type="EMBL" id="BDCX01000001">
    <property type="protein sequence ID" value="GAT64639.1"/>
    <property type="molecule type" value="Genomic_DNA"/>
</dbReference>
<dbReference type="Gene3D" id="3.30.565.10">
    <property type="entry name" value="Histidine kinase-like ATPase, C-terminal domain"/>
    <property type="match status" value="1"/>
</dbReference>
<dbReference type="RefSeq" id="WP_068894020.1">
    <property type="nucleotide sequence ID" value="NZ_BDCX01000001.1"/>
</dbReference>
<keyword evidence="3" id="KW-0597">Phosphoprotein</keyword>
<feature type="domain" description="Histidine kinase/HSP90-like ATPase" evidence="7">
    <location>
        <begin position="260"/>
        <end position="364"/>
    </location>
</feature>
<name>A0A171B415_9ACTN</name>
<keyword evidence="8" id="KW-0547">Nucleotide-binding</keyword>
<evidence type="ECO:0000259" key="7">
    <source>
        <dbReference type="Pfam" id="PF02518"/>
    </source>
</evidence>
<comment type="caution">
    <text evidence="8">The sequence shown here is derived from an EMBL/GenBank/DDBJ whole genome shotgun (WGS) entry which is preliminary data.</text>
</comment>
<keyword evidence="8" id="KW-0067">ATP-binding</keyword>
<dbReference type="AlphaFoldDB" id="A0A171B415"/>
<dbReference type="GO" id="GO:0005886">
    <property type="term" value="C:plasma membrane"/>
    <property type="evidence" value="ECO:0007669"/>
    <property type="project" value="TreeGrafter"/>
</dbReference>
<keyword evidence="9" id="KW-1185">Reference proteome</keyword>
<comment type="catalytic activity">
    <reaction evidence="1">
        <text>ATP + protein L-histidine = ADP + protein N-phospho-L-histidine.</text>
        <dbReference type="EC" id="2.7.13.3"/>
    </reaction>
</comment>
<dbReference type="PANTHER" id="PTHR45436">
    <property type="entry name" value="SENSOR HISTIDINE KINASE YKOH"/>
    <property type="match status" value="1"/>
</dbReference>
<organism evidence="8 9">
    <name type="scientific">Planomonospora sphaerica</name>
    <dbReference type="NCBI Taxonomy" id="161355"/>
    <lineage>
        <taxon>Bacteria</taxon>
        <taxon>Bacillati</taxon>
        <taxon>Actinomycetota</taxon>
        <taxon>Actinomycetes</taxon>
        <taxon>Streptosporangiales</taxon>
        <taxon>Streptosporangiaceae</taxon>
        <taxon>Planomonospora</taxon>
    </lineage>
</organism>
<dbReference type="EC" id="2.7.13.3" evidence="2"/>
<reference evidence="9" key="2">
    <citation type="submission" date="2016-04" db="EMBL/GenBank/DDBJ databases">
        <title>Planomonospora sphaerica JCM9374 whole genome shotgun sequence.</title>
        <authorList>
            <person name="Suzuki T."/>
            <person name="Dohra H."/>
            <person name="Kodani S."/>
        </authorList>
    </citation>
    <scope>NUCLEOTIDE SEQUENCE [LARGE SCALE GENOMIC DNA]</scope>
    <source>
        <strain evidence="9">JCM 9374</strain>
    </source>
</reference>
<dbReference type="InterPro" id="IPR050428">
    <property type="entry name" value="TCS_sensor_his_kinase"/>
</dbReference>
<gene>
    <name evidence="8" type="ORF">PS9374_00269</name>
</gene>
<dbReference type="STRING" id="161355.PS9374_00269"/>
<evidence type="ECO:0000256" key="3">
    <source>
        <dbReference type="ARBA" id="ARBA00022553"/>
    </source>
</evidence>
<evidence type="ECO:0000256" key="1">
    <source>
        <dbReference type="ARBA" id="ARBA00000085"/>
    </source>
</evidence>
<keyword evidence="4" id="KW-0808">Transferase</keyword>
<dbReference type="InterPro" id="IPR036890">
    <property type="entry name" value="HATPase_C_sf"/>
</dbReference>
<dbReference type="InterPro" id="IPR003594">
    <property type="entry name" value="HATPase_dom"/>
</dbReference>
<sequence length="501" mass="53245">MIEHVVAEVLLSGGLAAACGALAVRTRGRNAAVRALHAAEDEVVKARIEAARDLEKAQLLFAQDTEELRRQITVNAEWYQTALEETRHLVGQRLPALLDAETRSGSDVVVPGLLHPLLKGTPFEELHQAVEDLVREALQSARAGVGRAARAGVRGMADEAQAFLTRLQIKIDEELDRHPAASAYHQSLIDIDHVATRSLHTVQRLRILTGSWPGTQRADCTFREIVESARGRIGPYDRVDHTYLPEVGELFVEGRVVEPIVVALTELLANATDYSSDPVSVYVQRVQAGYRIVVEDTGLGMNHFQRTAAERLLSHRAVFDVTTLEDERKLGFAVIGRLTHDYGFRVDVSAPSAGGGVKAVLVVPDGLMSRSAAQAGTRTASREAPAVPPAGGSDAPGLPGGAPPDPPAAEASSGQAGPVAAELTEPTGPAEAAVPLTTALGLPKRQPRDPGAAPRPSLPSQEALTDSGDPAALAEGFEQMRRALSEGYGDSDTDPGGRSRT</sequence>
<proteinExistence type="predicted"/>
<reference evidence="8 9" key="1">
    <citation type="journal article" date="2016" name="Genome Announc.">
        <title>Draft Genome Sequence of Planomonospora sphaerica JCM9374, a Rare Actinomycete.</title>
        <authorList>
            <person name="Dohra H."/>
            <person name="Suzuki T."/>
            <person name="Inoue Y."/>
            <person name="Kodani S."/>
        </authorList>
    </citation>
    <scope>NUCLEOTIDE SEQUENCE [LARGE SCALE GENOMIC DNA]</scope>
    <source>
        <strain evidence="8 9">JCM 9374</strain>
    </source>
</reference>
<evidence type="ECO:0000256" key="5">
    <source>
        <dbReference type="ARBA" id="ARBA00022777"/>
    </source>
</evidence>